<dbReference type="CDD" id="cd01908">
    <property type="entry name" value="YafJ"/>
    <property type="match status" value="1"/>
</dbReference>
<comment type="caution">
    <text evidence="3">The sequence shown here is derived from an EMBL/GenBank/DDBJ whole genome shotgun (WGS) entry which is preliminary data.</text>
</comment>
<dbReference type="PROSITE" id="PS51278">
    <property type="entry name" value="GATASE_TYPE_2"/>
    <property type="match status" value="1"/>
</dbReference>
<dbReference type="EMBL" id="JAXCLA010000006">
    <property type="protein sequence ID" value="MDY0746756.1"/>
    <property type="molecule type" value="Genomic_DNA"/>
</dbReference>
<name>A0ABU5DKC5_9BURK</name>
<feature type="domain" description="Glutamine amidotransferase type-2" evidence="2">
    <location>
        <begin position="2"/>
        <end position="288"/>
    </location>
</feature>
<dbReference type="PANTHER" id="PTHR42824:SF1">
    <property type="entry name" value="GLUTAMINE AMIDOTRANSFERASE YAFJ-RELATED"/>
    <property type="match status" value="1"/>
</dbReference>
<dbReference type="EC" id="2.4.2.-" evidence="3"/>
<evidence type="ECO:0000256" key="1">
    <source>
        <dbReference type="ARBA" id="ARBA00022962"/>
    </source>
</evidence>
<gene>
    <name evidence="3" type="ORF">SNE35_19750</name>
</gene>
<keyword evidence="4" id="KW-1185">Reference proteome</keyword>
<keyword evidence="3" id="KW-0328">Glycosyltransferase</keyword>
<dbReference type="Proteomes" id="UP001285263">
    <property type="component" value="Unassembled WGS sequence"/>
</dbReference>
<dbReference type="Pfam" id="PF13230">
    <property type="entry name" value="GATase_4"/>
    <property type="match status" value="1"/>
</dbReference>
<dbReference type="InterPro" id="IPR017932">
    <property type="entry name" value="GATase_2_dom"/>
</dbReference>
<dbReference type="PANTHER" id="PTHR42824">
    <property type="entry name" value="GLUTAMINE AMIDOTRANSFERASE"/>
    <property type="match status" value="1"/>
</dbReference>
<dbReference type="RefSeq" id="WP_320424708.1">
    <property type="nucleotide sequence ID" value="NZ_JAXCLA010000006.1"/>
</dbReference>
<evidence type="ECO:0000313" key="4">
    <source>
        <dbReference type="Proteomes" id="UP001285263"/>
    </source>
</evidence>
<accession>A0ABU5DKC5</accession>
<dbReference type="InterPro" id="IPR026869">
    <property type="entry name" value="EgtC-like"/>
</dbReference>
<reference evidence="3 4" key="1">
    <citation type="submission" date="2023-11" db="EMBL/GenBank/DDBJ databases">
        <title>Paucibacter sp. nov., isolated from fresh soil in Korea.</title>
        <authorList>
            <person name="Le N.T.T."/>
        </authorList>
    </citation>
    <scope>NUCLEOTIDE SEQUENCE [LARGE SCALE GENOMIC DNA]</scope>
    <source>
        <strain evidence="3 4">R3-3</strain>
    </source>
</reference>
<evidence type="ECO:0000259" key="2">
    <source>
        <dbReference type="PROSITE" id="PS51278"/>
    </source>
</evidence>
<proteinExistence type="predicted"/>
<protein>
    <submittedName>
        <fullName evidence="3">Class II glutamine amidotransferase</fullName>
        <ecNumber evidence="3">2.4.2.-</ecNumber>
    </submittedName>
</protein>
<sequence>MCQLFALNSNAPSAVTFSFTGFSSRGGNTGDHADGWGIAFHGESGCRVFIDDAPASRSPLAAFLREHPIRATSVLAHIRKATQGPVQLSNCHPFQRQWRGVQWAFCHNGDLKSFAPALDARHQPVGSTDSEAAFCWLMQQLDSCFPGPSRPRWQDLAPVLSELAAQLSAHGTFNFLLTDGHAIYAHCSTRLHWLTRRHPFTRVRLVDTDLSLDLSDANGPGDRMALLATEPLTHDEPWIAMEPGELFVFVDGVRVWKRRHAVASAPSEPAALRPSAMPARWDVAPCGP</sequence>
<dbReference type="SUPFAM" id="SSF56235">
    <property type="entry name" value="N-terminal nucleophile aminohydrolases (Ntn hydrolases)"/>
    <property type="match status" value="1"/>
</dbReference>
<organism evidence="3 4">
    <name type="scientific">Roseateles agri</name>
    <dbReference type="NCBI Taxonomy" id="3098619"/>
    <lineage>
        <taxon>Bacteria</taxon>
        <taxon>Pseudomonadati</taxon>
        <taxon>Pseudomonadota</taxon>
        <taxon>Betaproteobacteria</taxon>
        <taxon>Burkholderiales</taxon>
        <taxon>Sphaerotilaceae</taxon>
        <taxon>Roseateles</taxon>
    </lineage>
</organism>
<dbReference type="InterPro" id="IPR029055">
    <property type="entry name" value="Ntn_hydrolases_N"/>
</dbReference>
<evidence type="ECO:0000313" key="3">
    <source>
        <dbReference type="EMBL" id="MDY0746756.1"/>
    </source>
</evidence>
<dbReference type="GO" id="GO:0016757">
    <property type="term" value="F:glycosyltransferase activity"/>
    <property type="evidence" value="ECO:0007669"/>
    <property type="project" value="UniProtKB-KW"/>
</dbReference>
<dbReference type="Gene3D" id="3.60.20.10">
    <property type="entry name" value="Glutamine Phosphoribosylpyrophosphate, subunit 1, domain 1"/>
    <property type="match status" value="1"/>
</dbReference>
<keyword evidence="3" id="KW-0808">Transferase</keyword>
<keyword evidence="1 3" id="KW-0315">Glutamine amidotransferase</keyword>